<keyword evidence="7" id="KW-0788">Thiol protease</keyword>
<dbReference type="InterPro" id="IPR050164">
    <property type="entry name" value="Peptidase_C19"/>
</dbReference>
<dbReference type="EC" id="3.4.19.12" evidence="3"/>
<dbReference type="InterPro" id="IPR038765">
    <property type="entry name" value="Papain-like_cys_pep_sf"/>
</dbReference>
<dbReference type="InterPro" id="IPR018200">
    <property type="entry name" value="USP_CS"/>
</dbReference>
<feature type="compositionally biased region" description="Polar residues" evidence="8">
    <location>
        <begin position="67"/>
        <end position="79"/>
    </location>
</feature>
<feature type="compositionally biased region" description="Low complexity" evidence="8">
    <location>
        <begin position="677"/>
        <end position="693"/>
    </location>
</feature>
<evidence type="ECO:0000256" key="1">
    <source>
        <dbReference type="ARBA" id="ARBA00000707"/>
    </source>
</evidence>
<feature type="domain" description="USP" evidence="9">
    <location>
        <begin position="208"/>
        <end position="522"/>
    </location>
</feature>
<organism evidence="10 11">
    <name type="scientific">Kwoniella dendrophila CBS 6074</name>
    <dbReference type="NCBI Taxonomy" id="1295534"/>
    <lineage>
        <taxon>Eukaryota</taxon>
        <taxon>Fungi</taxon>
        <taxon>Dikarya</taxon>
        <taxon>Basidiomycota</taxon>
        <taxon>Agaricomycotina</taxon>
        <taxon>Tremellomycetes</taxon>
        <taxon>Tremellales</taxon>
        <taxon>Cryptococcaceae</taxon>
        <taxon>Kwoniella</taxon>
    </lineage>
</organism>
<evidence type="ECO:0000256" key="4">
    <source>
        <dbReference type="ARBA" id="ARBA00022670"/>
    </source>
</evidence>
<feature type="compositionally biased region" description="Polar residues" evidence="8">
    <location>
        <begin position="538"/>
        <end position="550"/>
    </location>
</feature>
<evidence type="ECO:0000256" key="2">
    <source>
        <dbReference type="ARBA" id="ARBA00009085"/>
    </source>
</evidence>
<dbReference type="GeneID" id="91095746"/>
<dbReference type="GO" id="GO:0005829">
    <property type="term" value="C:cytosol"/>
    <property type="evidence" value="ECO:0007669"/>
    <property type="project" value="TreeGrafter"/>
</dbReference>
<evidence type="ECO:0000256" key="6">
    <source>
        <dbReference type="ARBA" id="ARBA00022801"/>
    </source>
</evidence>
<dbReference type="InterPro" id="IPR028889">
    <property type="entry name" value="USP"/>
</dbReference>
<comment type="similarity">
    <text evidence="2">Belongs to the peptidase C19 family.</text>
</comment>
<keyword evidence="5" id="KW-0833">Ubl conjugation pathway</keyword>
<feature type="compositionally biased region" description="Basic and acidic residues" evidence="8">
    <location>
        <begin position="552"/>
        <end position="561"/>
    </location>
</feature>
<feature type="region of interest" description="Disordered" evidence="8">
    <location>
        <begin position="42"/>
        <end position="172"/>
    </location>
</feature>
<dbReference type="SUPFAM" id="SSF54001">
    <property type="entry name" value="Cysteine proteinases"/>
    <property type="match status" value="1"/>
</dbReference>
<gene>
    <name evidence="10" type="ORF">L201_005076</name>
</gene>
<keyword evidence="4" id="KW-0645">Protease</keyword>
<dbReference type="GO" id="GO:0016579">
    <property type="term" value="P:protein deubiquitination"/>
    <property type="evidence" value="ECO:0007669"/>
    <property type="project" value="InterPro"/>
</dbReference>
<dbReference type="PROSITE" id="PS50235">
    <property type="entry name" value="USP_3"/>
    <property type="match status" value="1"/>
</dbReference>
<dbReference type="AlphaFoldDB" id="A0AAX4JZ55"/>
<evidence type="ECO:0000313" key="10">
    <source>
        <dbReference type="EMBL" id="WWC90143.1"/>
    </source>
</evidence>
<dbReference type="Gene3D" id="3.90.70.10">
    <property type="entry name" value="Cysteine proteinases"/>
    <property type="match status" value="1"/>
</dbReference>
<reference evidence="10 11" key="1">
    <citation type="submission" date="2024-01" db="EMBL/GenBank/DDBJ databases">
        <title>Comparative genomics of Cryptococcus and Kwoniella reveals pathogenesis evolution and contrasting modes of karyotype evolution via chromosome fusion or intercentromeric recombination.</title>
        <authorList>
            <person name="Coelho M.A."/>
            <person name="David-Palma M."/>
            <person name="Shea T."/>
            <person name="Bowers K."/>
            <person name="McGinley-Smith S."/>
            <person name="Mohammad A.W."/>
            <person name="Gnirke A."/>
            <person name="Yurkov A.M."/>
            <person name="Nowrousian M."/>
            <person name="Sun S."/>
            <person name="Cuomo C.A."/>
            <person name="Heitman J."/>
        </authorList>
    </citation>
    <scope>NUCLEOTIDE SEQUENCE [LARGE SCALE GENOMIC DNA]</scope>
    <source>
        <strain evidence="10 11">CBS 6074</strain>
    </source>
</reference>
<sequence>MLILPTHPRTLDNNNLLSAMLDNPISFDKGIHRQTTHFQNKMTIVQPGPPSPPPTNKKQLPVMINGSIHNDNPVQQISNGFEKEDKPEEKEEEEEEEKVDSRVIVNGNSKGHDDEDLPSDSKIPKQLPTPKLSQEQQLNQPSPSISTPAKPPQQQQTQSATPRTPQTQQIPLTVSKIYQPTINPDDLYKKQIDLSWPKPISTLTRPSAGLHNPSMACYANATLQVLLHTPPVLRVAMEHQEDQCIRRSKNLFCMLCQLRDMATGSHWDKRRAYAPQVHARLKDIKKGFSKNRQEDTHEFFRFVTDALQATALAGKPKDLPEKIKHSSWVYKVWGGRVRSRVVCSRCNKPSDTFDWFLDLSLDVNKGRPQSISKMMNGFTREDKLEGDNKYHCDNCKAKANATKSFKIQEAPPILTLHLKRFSVEYSAHSGRARANKFNGPIEYSEYLDIAPYMVDPKVGGTNYRLFGVTCHRGVELRFGHYTSYIRGPQGSWFHADDDDVSPSNLRTVLGDRTAYLLSYIRIPDDAVPTPGSRKEVNGLSNGHTPTSSSVKIGEKRQRYDNGGDDDSTEGEENVNMLKPKKSINGFIGPRKPMVIRKGTPPSRSVNNHNDEDDLEVELPPELPPKRKFGSAMSPNKNHTSILQPKPIPPGQFYGKSPISRPLGPKPDYDDNDDILKNDPISSFSSSSNNNSNNRKMSKRDKKQLAKLNKKSKISGSNIRHNHDNPFKQSQLGGSNRSKQKDKQKWNKMQSKPPRKF</sequence>
<feature type="compositionally biased region" description="Polar residues" evidence="8">
    <location>
        <begin position="131"/>
        <end position="145"/>
    </location>
</feature>
<dbReference type="RefSeq" id="XP_066076906.1">
    <property type="nucleotide sequence ID" value="XM_066220809.1"/>
</dbReference>
<dbReference type="Pfam" id="PF00443">
    <property type="entry name" value="UCH"/>
    <property type="match status" value="1"/>
</dbReference>
<dbReference type="Proteomes" id="UP001355207">
    <property type="component" value="Chromosome 6"/>
</dbReference>
<evidence type="ECO:0000259" key="9">
    <source>
        <dbReference type="PROSITE" id="PS50235"/>
    </source>
</evidence>
<evidence type="ECO:0000256" key="8">
    <source>
        <dbReference type="SAM" id="MobiDB-lite"/>
    </source>
</evidence>
<comment type="catalytic activity">
    <reaction evidence="1">
        <text>Thiol-dependent hydrolysis of ester, thioester, amide, peptide and isopeptide bonds formed by the C-terminal Gly of ubiquitin (a 76-residue protein attached to proteins as an intracellular targeting signal).</text>
        <dbReference type="EC" id="3.4.19.12"/>
    </reaction>
</comment>
<accession>A0AAX4JZ55</accession>
<evidence type="ECO:0000256" key="5">
    <source>
        <dbReference type="ARBA" id="ARBA00022786"/>
    </source>
</evidence>
<dbReference type="GO" id="GO:0004843">
    <property type="term" value="F:cysteine-type deubiquitinase activity"/>
    <property type="evidence" value="ECO:0007669"/>
    <property type="project" value="UniProtKB-EC"/>
</dbReference>
<evidence type="ECO:0000256" key="3">
    <source>
        <dbReference type="ARBA" id="ARBA00012759"/>
    </source>
</evidence>
<dbReference type="PROSITE" id="PS00973">
    <property type="entry name" value="USP_2"/>
    <property type="match status" value="1"/>
</dbReference>
<keyword evidence="6" id="KW-0378">Hydrolase</keyword>
<dbReference type="GO" id="GO:0006508">
    <property type="term" value="P:proteolysis"/>
    <property type="evidence" value="ECO:0007669"/>
    <property type="project" value="UniProtKB-KW"/>
</dbReference>
<evidence type="ECO:0000256" key="7">
    <source>
        <dbReference type="ARBA" id="ARBA00022807"/>
    </source>
</evidence>
<dbReference type="InterPro" id="IPR001394">
    <property type="entry name" value="Peptidase_C19_UCH"/>
</dbReference>
<protein>
    <recommendedName>
        <fullName evidence="3">ubiquitinyl hydrolase 1</fullName>
        <ecNumber evidence="3">3.4.19.12</ecNumber>
    </recommendedName>
</protein>
<dbReference type="PANTHER" id="PTHR24006:SF758">
    <property type="entry name" value="UBIQUITIN CARBOXYL-TERMINAL HYDROLASE 36"/>
    <property type="match status" value="1"/>
</dbReference>
<feature type="compositionally biased region" description="Acidic residues" evidence="8">
    <location>
        <begin position="562"/>
        <end position="572"/>
    </location>
</feature>
<dbReference type="GO" id="GO:0005634">
    <property type="term" value="C:nucleus"/>
    <property type="evidence" value="ECO:0007669"/>
    <property type="project" value="TreeGrafter"/>
</dbReference>
<evidence type="ECO:0000313" key="11">
    <source>
        <dbReference type="Proteomes" id="UP001355207"/>
    </source>
</evidence>
<feature type="region of interest" description="Disordered" evidence="8">
    <location>
        <begin position="526"/>
        <end position="756"/>
    </location>
</feature>
<feature type="compositionally biased region" description="Polar residues" evidence="8">
    <location>
        <begin position="632"/>
        <end position="642"/>
    </location>
</feature>
<feature type="compositionally biased region" description="Low complexity" evidence="8">
    <location>
        <begin position="146"/>
        <end position="169"/>
    </location>
</feature>
<dbReference type="EMBL" id="CP144103">
    <property type="protein sequence ID" value="WWC90143.1"/>
    <property type="molecule type" value="Genomic_DNA"/>
</dbReference>
<keyword evidence="11" id="KW-1185">Reference proteome</keyword>
<dbReference type="PANTHER" id="PTHR24006">
    <property type="entry name" value="UBIQUITIN CARBOXYL-TERMINAL HYDROLASE"/>
    <property type="match status" value="1"/>
</dbReference>
<feature type="compositionally biased region" description="Polar residues" evidence="8">
    <location>
        <begin position="726"/>
        <end position="736"/>
    </location>
</feature>
<name>A0AAX4JZ55_9TREE</name>
<proteinExistence type="inferred from homology"/>